<dbReference type="InterPro" id="IPR004838">
    <property type="entry name" value="NHTrfase_class1_PyrdxlP-BS"/>
</dbReference>
<dbReference type="GO" id="GO:0030170">
    <property type="term" value="F:pyridoxal phosphate binding"/>
    <property type="evidence" value="ECO:0007669"/>
    <property type="project" value="InterPro"/>
</dbReference>
<evidence type="ECO:0000259" key="10">
    <source>
        <dbReference type="Pfam" id="PF00155"/>
    </source>
</evidence>
<comment type="caution">
    <text evidence="11">The sequence shown here is derived from an EMBL/GenBank/DDBJ whole genome shotgun (WGS) entry which is preliminary data.</text>
</comment>
<feature type="domain" description="Aminotransferase class I/classII large" evidence="10">
    <location>
        <begin position="24"/>
        <end position="308"/>
    </location>
</feature>
<sequence length="345" mass="39686">MTQRIHGGDVAKVQKSLGFKKGELIDFSANINPLGPSPRVMEELRKNLEEIINYPDPRCTELREAVLDYYPVEDSSLIFGNGASELIFILMKVLKPSRVLIPAPTFIEYQYGAESVNSQVQFLNLPHENSYSLPVEELLGELSRVDLVFLCNPNNPTGTLWEKEEIKNIVERAGEKGAWVVLDEAFMDFLEKEDNYSLLRDFKSCRYQNLFILRSMTKFFAIPGLRLGWGVGPPKIIERMERAKDPWNVNILAQMAGKRALEDKHYILKTRQLIKKEKKFLFEELEKIKGLKPYWPGANYVFVELERTGPDSGVLRDRLSRKGFLIRDCASYPNLSSRFFRAAVR</sequence>
<dbReference type="Gene3D" id="3.40.640.10">
    <property type="entry name" value="Type I PLP-dependent aspartate aminotransferase-like (Major domain)"/>
    <property type="match status" value="1"/>
</dbReference>
<dbReference type="PANTHER" id="PTHR42885">
    <property type="entry name" value="HISTIDINOL-PHOSPHATE AMINOTRANSFERASE-RELATED"/>
    <property type="match status" value="1"/>
</dbReference>
<gene>
    <name evidence="11" type="ORF">D5R97_00145</name>
</gene>
<keyword evidence="5" id="KW-0169">Cobalamin biosynthesis</keyword>
<evidence type="ECO:0000256" key="4">
    <source>
        <dbReference type="ARBA" id="ARBA00012285"/>
    </source>
</evidence>
<dbReference type="CDD" id="cd00609">
    <property type="entry name" value="AAT_like"/>
    <property type="match status" value="1"/>
</dbReference>
<dbReference type="EC" id="4.1.1.81" evidence="4"/>
<proteinExistence type="predicted"/>
<accession>A0A424YJ88</accession>
<evidence type="ECO:0000256" key="8">
    <source>
        <dbReference type="ARBA" id="ARBA00029996"/>
    </source>
</evidence>
<evidence type="ECO:0000313" key="11">
    <source>
        <dbReference type="EMBL" id="RQD78646.1"/>
    </source>
</evidence>
<evidence type="ECO:0000256" key="1">
    <source>
        <dbReference type="ARBA" id="ARBA00001933"/>
    </source>
</evidence>
<protein>
    <recommendedName>
        <fullName evidence="4">threonine-phosphate decarboxylase</fullName>
        <ecNumber evidence="4">4.1.1.81</ecNumber>
    </recommendedName>
    <alternativeName>
        <fullName evidence="8">L-threonine-O-3-phosphate decarboxylase</fullName>
    </alternativeName>
</protein>
<dbReference type="PANTHER" id="PTHR42885:SF1">
    <property type="entry name" value="THREONINE-PHOSPHATE DECARBOXYLASE"/>
    <property type="match status" value="1"/>
</dbReference>
<keyword evidence="7 11" id="KW-0456">Lyase</keyword>
<dbReference type="InterPro" id="IPR015422">
    <property type="entry name" value="PyrdxlP-dep_Trfase_small"/>
</dbReference>
<dbReference type="GO" id="GO:0009236">
    <property type="term" value="P:cobalamin biosynthetic process"/>
    <property type="evidence" value="ECO:0007669"/>
    <property type="project" value="UniProtKB-UniPathway"/>
</dbReference>
<evidence type="ECO:0000256" key="3">
    <source>
        <dbReference type="ARBA" id="ARBA00004953"/>
    </source>
</evidence>
<dbReference type="PROSITE" id="PS00105">
    <property type="entry name" value="AA_TRANSFER_CLASS_1"/>
    <property type="match status" value="1"/>
</dbReference>
<dbReference type="EMBL" id="QZAA01000008">
    <property type="protein sequence ID" value="RQD78646.1"/>
    <property type="molecule type" value="Genomic_DNA"/>
</dbReference>
<dbReference type="AlphaFoldDB" id="A0A424YJ88"/>
<dbReference type="Pfam" id="PF00155">
    <property type="entry name" value="Aminotran_1_2"/>
    <property type="match status" value="1"/>
</dbReference>
<name>A0A424YJ88_9FIRM</name>
<feature type="non-terminal residue" evidence="11">
    <location>
        <position position="345"/>
    </location>
</feature>
<dbReference type="InterPro" id="IPR005860">
    <property type="entry name" value="CobD"/>
</dbReference>
<comment type="pathway">
    <text evidence="3">Cofactor biosynthesis; adenosylcobalamin biosynthesis.</text>
</comment>
<comment type="cofactor">
    <cofactor evidence="1">
        <name>pyridoxal 5'-phosphate</name>
        <dbReference type="ChEBI" id="CHEBI:597326"/>
    </cofactor>
</comment>
<comment type="function">
    <text evidence="2">Decarboxylates L-threonine-O-3-phosphate to yield (R)-1-amino-2-propanol O-2-phosphate, the precursor for the linkage between the nucleotide loop and the corrin ring in cobalamin.</text>
</comment>
<evidence type="ECO:0000256" key="9">
    <source>
        <dbReference type="ARBA" id="ARBA00048531"/>
    </source>
</evidence>
<dbReference type="InterPro" id="IPR015421">
    <property type="entry name" value="PyrdxlP-dep_Trfase_major"/>
</dbReference>
<reference evidence="11 12" key="1">
    <citation type="submission" date="2018-08" db="EMBL/GenBank/DDBJ databases">
        <title>The metabolism and importance of syntrophic acetate oxidation coupled to methane or sulfide production in haloalkaline environments.</title>
        <authorList>
            <person name="Timmers P.H.A."/>
            <person name="Vavourakis C.D."/>
            <person name="Sorokin D.Y."/>
            <person name="Sinninghe Damste J.S."/>
            <person name="Muyzer G."/>
            <person name="Stams A.J.M."/>
            <person name="Plugge C.M."/>
        </authorList>
    </citation>
    <scope>NUCLEOTIDE SEQUENCE [LARGE SCALE GENOMIC DNA]</scope>
    <source>
        <strain evidence="11">MSAO_Bac1</strain>
    </source>
</reference>
<dbReference type="Proteomes" id="UP000285138">
    <property type="component" value="Unassembled WGS sequence"/>
</dbReference>
<evidence type="ECO:0000256" key="6">
    <source>
        <dbReference type="ARBA" id="ARBA00022898"/>
    </source>
</evidence>
<dbReference type="Gene3D" id="3.90.1150.10">
    <property type="entry name" value="Aspartate Aminotransferase, domain 1"/>
    <property type="match status" value="1"/>
</dbReference>
<evidence type="ECO:0000256" key="5">
    <source>
        <dbReference type="ARBA" id="ARBA00022573"/>
    </source>
</evidence>
<dbReference type="UniPathway" id="UPA00148"/>
<keyword evidence="6" id="KW-0663">Pyridoxal phosphate</keyword>
<evidence type="ECO:0000313" key="12">
    <source>
        <dbReference type="Proteomes" id="UP000285138"/>
    </source>
</evidence>
<dbReference type="InterPro" id="IPR015424">
    <property type="entry name" value="PyrdxlP-dep_Trfase"/>
</dbReference>
<dbReference type="InterPro" id="IPR004839">
    <property type="entry name" value="Aminotransferase_I/II_large"/>
</dbReference>
<organism evidence="11 12">
    <name type="scientific">Candidatus Syntrophonatronum acetioxidans</name>
    <dbReference type="NCBI Taxonomy" id="1795816"/>
    <lineage>
        <taxon>Bacteria</taxon>
        <taxon>Bacillati</taxon>
        <taxon>Bacillota</taxon>
        <taxon>Clostridia</taxon>
        <taxon>Eubacteriales</taxon>
        <taxon>Syntrophomonadaceae</taxon>
        <taxon>Candidatus Syntrophonatronum</taxon>
    </lineage>
</organism>
<dbReference type="NCBIfam" id="TIGR01140">
    <property type="entry name" value="L_thr_O3P_dcar"/>
    <property type="match status" value="1"/>
</dbReference>
<dbReference type="GO" id="GO:0048472">
    <property type="term" value="F:threonine-phosphate decarboxylase activity"/>
    <property type="evidence" value="ECO:0007669"/>
    <property type="project" value="UniProtKB-EC"/>
</dbReference>
<evidence type="ECO:0000256" key="2">
    <source>
        <dbReference type="ARBA" id="ARBA00003444"/>
    </source>
</evidence>
<dbReference type="SUPFAM" id="SSF53383">
    <property type="entry name" value="PLP-dependent transferases"/>
    <property type="match status" value="1"/>
</dbReference>
<comment type="catalytic activity">
    <reaction evidence="9">
        <text>O-phospho-L-threonine + H(+) = (R)-1-aminopropan-2-yl phosphate + CO2</text>
        <dbReference type="Rhea" id="RHEA:11492"/>
        <dbReference type="ChEBI" id="CHEBI:15378"/>
        <dbReference type="ChEBI" id="CHEBI:16526"/>
        <dbReference type="ChEBI" id="CHEBI:58563"/>
        <dbReference type="ChEBI" id="CHEBI:58675"/>
        <dbReference type="EC" id="4.1.1.81"/>
    </reaction>
</comment>
<evidence type="ECO:0000256" key="7">
    <source>
        <dbReference type="ARBA" id="ARBA00023239"/>
    </source>
</evidence>